<keyword evidence="2" id="KW-1185">Reference proteome</keyword>
<dbReference type="VEuPathDB" id="AmoebaDB:DDB_G0281615"/>
<dbReference type="dictyBase" id="DDB_G0281615"/>
<dbReference type="PhylomeDB" id="Q54TQ5"/>
<dbReference type="KEGG" id="ddi:DDB_G0281615"/>
<accession>Q54TQ5</accession>
<dbReference type="EMBL" id="AAFI02000042">
    <property type="protein sequence ID" value="EAL66569.1"/>
    <property type="molecule type" value="Genomic_DNA"/>
</dbReference>
<dbReference type="PaxDb" id="44689-DDB0204562"/>
<evidence type="ECO:0000313" key="2">
    <source>
        <dbReference type="Proteomes" id="UP000002195"/>
    </source>
</evidence>
<comment type="caution">
    <text evidence="1">The sequence shown here is derived from an EMBL/GenBank/DDBJ whole genome shotgun (WGS) entry which is preliminary data.</text>
</comment>
<dbReference type="RefSeq" id="XP_640536.1">
    <property type="nucleotide sequence ID" value="XM_635444.1"/>
</dbReference>
<organism evidence="1 2">
    <name type="scientific">Dictyostelium discoideum</name>
    <name type="common">Social amoeba</name>
    <dbReference type="NCBI Taxonomy" id="44689"/>
    <lineage>
        <taxon>Eukaryota</taxon>
        <taxon>Amoebozoa</taxon>
        <taxon>Evosea</taxon>
        <taxon>Eumycetozoa</taxon>
        <taxon>Dictyostelia</taxon>
        <taxon>Dictyosteliales</taxon>
        <taxon>Dictyosteliaceae</taxon>
        <taxon>Dictyostelium</taxon>
    </lineage>
</organism>
<dbReference type="GeneID" id="8623146"/>
<evidence type="ECO:0000313" key="1">
    <source>
        <dbReference type="EMBL" id="EAL66569.1"/>
    </source>
</evidence>
<dbReference type="InParanoid" id="Q54TQ5"/>
<dbReference type="AlphaFoldDB" id="Q54TQ5"/>
<sequence>MLFKSFNSINNIKNVSQTNYISGTIITGTSQLNNNVSLLSEVKIYTHTLVETFTRVGI</sequence>
<gene>
    <name evidence="1" type="ORF">DDB_G0281615</name>
</gene>
<reference evidence="1 2" key="1">
    <citation type="journal article" date="2005" name="Nature">
        <title>The genome of the social amoeba Dictyostelium discoideum.</title>
        <authorList>
            <consortium name="The Dictyostelium discoideum Sequencing Consortium"/>
            <person name="Eichinger L."/>
            <person name="Pachebat J.A."/>
            <person name="Glockner G."/>
            <person name="Rajandream M.A."/>
            <person name="Sucgang R."/>
            <person name="Berriman M."/>
            <person name="Song J."/>
            <person name="Olsen R."/>
            <person name="Szafranski K."/>
            <person name="Xu Q."/>
            <person name="Tunggal B."/>
            <person name="Kummerfeld S."/>
            <person name="Madera M."/>
            <person name="Konfortov B.A."/>
            <person name="Rivero F."/>
            <person name="Bankier A.T."/>
            <person name="Lehmann R."/>
            <person name="Hamlin N."/>
            <person name="Davies R."/>
            <person name="Gaudet P."/>
            <person name="Fey P."/>
            <person name="Pilcher K."/>
            <person name="Chen G."/>
            <person name="Saunders D."/>
            <person name="Sodergren E."/>
            <person name="Davis P."/>
            <person name="Kerhornou A."/>
            <person name="Nie X."/>
            <person name="Hall N."/>
            <person name="Anjard C."/>
            <person name="Hemphill L."/>
            <person name="Bason N."/>
            <person name="Farbrother P."/>
            <person name="Desany B."/>
            <person name="Just E."/>
            <person name="Morio T."/>
            <person name="Rost R."/>
            <person name="Churcher C."/>
            <person name="Cooper J."/>
            <person name="Haydock S."/>
            <person name="van Driessche N."/>
            <person name="Cronin A."/>
            <person name="Goodhead I."/>
            <person name="Muzny D."/>
            <person name="Mourier T."/>
            <person name="Pain A."/>
            <person name="Lu M."/>
            <person name="Harper D."/>
            <person name="Lindsay R."/>
            <person name="Hauser H."/>
            <person name="James K."/>
            <person name="Quiles M."/>
            <person name="Madan Babu M."/>
            <person name="Saito T."/>
            <person name="Buchrieser C."/>
            <person name="Wardroper A."/>
            <person name="Felder M."/>
            <person name="Thangavelu M."/>
            <person name="Johnson D."/>
            <person name="Knights A."/>
            <person name="Loulseged H."/>
            <person name="Mungall K."/>
            <person name="Oliver K."/>
            <person name="Price C."/>
            <person name="Quail M.A."/>
            <person name="Urushihara H."/>
            <person name="Hernandez J."/>
            <person name="Rabbinowitsch E."/>
            <person name="Steffen D."/>
            <person name="Sanders M."/>
            <person name="Ma J."/>
            <person name="Kohara Y."/>
            <person name="Sharp S."/>
            <person name="Simmonds M."/>
            <person name="Spiegler S."/>
            <person name="Tivey A."/>
            <person name="Sugano S."/>
            <person name="White B."/>
            <person name="Walker D."/>
            <person name="Woodward J."/>
            <person name="Winckler T."/>
            <person name="Tanaka Y."/>
            <person name="Shaulsky G."/>
            <person name="Schleicher M."/>
            <person name="Weinstock G."/>
            <person name="Rosenthal A."/>
            <person name="Cox E.C."/>
            <person name="Chisholm R.L."/>
            <person name="Gibbs R."/>
            <person name="Loomis W.F."/>
            <person name="Platzer M."/>
            <person name="Kay R.R."/>
            <person name="Williams J."/>
            <person name="Dear P.H."/>
            <person name="Noegel A.A."/>
            <person name="Barrell B."/>
            <person name="Kuspa A."/>
        </authorList>
    </citation>
    <scope>NUCLEOTIDE SEQUENCE [LARGE SCALE GENOMIC DNA]</scope>
    <source>
        <strain evidence="1 2">AX4</strain>
    </source>
</reference>
<dbReference type="Proteomes" id="UP000002195">
    <property type="component" value="Unassembled WGS sequence"/>
</dbReference>
<protein>
    <submittedName>
        <fullName evidence="1">Uncharacterized protein</fullName>
    </submittedName>
</protein>
<dbReference type="HOGENOM" id="CLU_210588_0_0_1"/>
<name>Q54TQ5_DICDI</name>
<proteinExistence type="predicted"/>